<accession>X6MPW3</accession>
<reference evidence="1 2" key="1">
    <citation type="journal article" date="2013" name="Curr. Biol.">
        <title>The Genome of the Foraminiferan Reticulomyxa filosa.</title>
        <authorList>
            <person name="Glockner G."/>
            <person name="Hulsmann N."/>
            <person name="Schleicher M."/>
            <person name="Noegel A.A."/>
            <person name="Eichinger L."/>
            <person name="Gallinger C."/>
            <person name="Pawlowski J."/>
            <person name="Sierra R."/>
            <person name="Euteneuer U."/>
            <person name="Pillet L."/>
            <person name="Moustafa A."/>
            <person name="Platzer M."/>
            <person name="Groth M."/>
            <person name="Szafranski K."/>
            <person name="Schliwa M."/>
        </authorList>
    </citation>
    <scope>NUCLEOTIDE SEQUENCE [LARGE SCALE GENOMIC DNA]</scope>
</reference>
<protein>
    <submittedName>
        <fullName evidence="1">Uncharacterized protein</fullName>
    </submittedName>
</protein>
<organism evidence="1 2">
    <name type="scientific">Reticulomyxa filosa</name>
    <dbReference type="NCBI Taxonomy" id="46433"/>
    <lineage>
        <taxon>Eukaryota</taxon>
        <taxon>Sar</taxon>
        <taxon>Rhizaria</taxon>
        <taxon>Retaria</taxon>
        <taxon>Foraminifera</taxon>
        <taxon>Monothalamids</taxon>
        <taxon>Reticulomyxidae</taxon>
        <taxon>Reticulomyxa</taxon>
    </lineage>
</organism>
<comment type="caution">
    <text evidence="1">The sequence shown here is derived from an EMBL/GenBank/DDBJ whole genome shotgun (WGS) entry which is preliminary data.</text>
</comment>
<dbReference type="AlphaFoldDB" id="X6MPW3"/>
<dbReference type="Proteomes" id="UP000023152">
    <property type="component" value="Unassembled WGS sequence"/>
</dbReference>
<name>X6MPW3_RETFI</name>
<sequence>MSFCILDTFERKLQIKYNTCYDSISGLKYSKYHYLHKKEDASIISYGNYISIYDIKINLAKKISQFDGYMGSVWSIDLSSSKIKKKVQFRSGKQICVFKGHQHFVTAVEYIPYIIM</sequence>
<dbReference type="EMBL" id="ASPP01019430">
    <property type="protein sequence ID" value="ETO15140.1"/>
    <property type="molecule type" value="Genomic_DNA"/>
</dbReference>
<gene>
    <name evidence="1" type="ORF">RFI_22225</name>
</gene>
<dbReference type="InterPro" id="IPR036322">
    <property type="entry name" value="WD40_repeat_dom_sf"/>
</dbReference>
<keyword evidence="2" id="KW-1185">Reference proteome</keyword>
<evidence type="ECO:0000313" key="1">
    <source>
        <dbReference type="EMBL" id="ETO15140.1"/>
    </source>
</evidence>
<proteinExistence type="predicted"/>
<dbReference type="SUPFAM" id="SSF50978">
    <property type="entry name" value="WD40 repeat-like"/>
    <property type="match status" value="1"/>
</dbReference>
<evidence type="ECO:0000313" key="2">
    <source>
        <dbReference type="Proteomes" id="UP000023152"/>
    </source>
</evidence>